<comment type="caution">
    <text evidence="2">The sequence shown here is derived from an EMBL/GenBank/DDBJ whole genome shotgun (WGS) entry which is preliminary data.</text>
</comment>
<gene>
    <name evidence="2" type="ORF">ELI03_25245</name>
</gene>
<evidence type="ECO:0000313" key="3">
    <source>
        <dbReference type="Proteomes" id="UP000293652"/>
    </source>
</evidence>
<proteinExistence type="predicted"/>
<protein>
    <submittedName>
        <fullName evidence="2">Uncharacterized protein</fullName>
    </submittedName>
</protein>
<feature type="signal peptide" evidence="1">
    <location>
        <begin position="1"/>
        <end position="33"/>
    </location>
</feature>
<dbReference type="RefSeq" id="WP_130679180.1">
    <property type="nucleotide sequence ID" value="NZ_SIOH01000002.1"/>
</dbReference>
<dbReference type="EMBL" id="SIPC01000002">
    <property type="protein sequence ID" value="TAX69371.1"/>
    <property type="molecule type" value="Genomic_DNA"/>
</dbReference>
<geneLocation type="plasmid" evidence="2">
    <name>pSM145A_Rh01</name>
</geneLocation>
<keyword evidence="1" id="KW-0732">Signal</keyword>
<accession>A0A4Q8XTB3</accession>
<dbReference type="Proteomes" id="UP000293652">
    <property type="component" value="Unassembled WGS sequence"/>
</dbReference>
<evidence type="ECO:0000256" key="1">
    <source>
        <dbReference type="SAM" id="SignalP"/>
    </source>
</evidence>
<evidence type="ECO:0000313" key="2">
    <source>
        <dbReference type="EMBL" id="TAX69371.1"/>
    </source>
</evidence>
<feature type="chain" id="PRO_5020509858" evidence="1">
    <location>
        <begin position="34"/>
        <end position="110"/>
    </location>
</feature>
<name>A0A4Q8XTB3_RHILE</name>
<reference evidence="2 3" key="1">
    <citation type="submission" date="2019-02" db="EMBL/GenBank/DDBJ databases">
        <title>The genomic architecture of introgression among sibling species of bacteria.</title>
        <authorList>
            <person name="Cavassim M.I.A."/>
            <person name="Moeskjaer S."/>
            <person name="Moslemi C."/>
            <person name="Fields B."/>
            <person name="Bachmann A."/>
            <person name="Vilhjalmsson B."/>
            <person name="Schierup M.H."/>
            <person name="Young J.P.W."/>
            <person name="Andersen S.U."/>
        </authorList>
    </citation>
    <scope>NUCLEOTIDE SEQUENCE [LARGE SCALE GENOMIC DNA]</scope>
    <source>
        <strain evidence="2 3">SM145A</strain>
        <plasmid evidence="2">pSM145A_Rh01</plasmid>
    </source>
</reference>
<keyword evidence="2" id="KW-0614">Plasmid</keyword>
<dbReference type="AlphaFoldDB" id="A0A4Q8XTB3"/>
<sequence>MGSAQIDRVGRVRSGLGFILVLVSRLSSPQSFAAPADIGGLTVTLPDPASGWREADKESGTSGRYKLSGYRLDLTDASGKTETMNIFEPDKGSDGLLVINGNNYLKDDGK</sequence>
<organism evidence="2 3">
    <name type="scientific">Rhizobium leguminosarum</name>
    <dbReference type="NCBI Taxonomy" id="384"/>
    <lineage>
        <taxon>Bacteria</taxon>
        <taxon>Pseudomonadati</taxon>
        <taxon>Pseudomonadota</taxon>
        <taxon>Alphaproteobacteria</taxon>
        <taxon>Hyphomicrobiales</taxon>
        <taxon>Rhizobiaceae</taxon>
        <taxon>Rhizobium/Agrobacterium group</taxon>
        <taxon>Rhizobium</taxon>
    </lineage>
</organism>